<organism evidence="4 5">
    <name type="scientific">Oerskovia turbata</name>
    <dbReference type="NCBI Taxonomy" id="1713"/>
    <lineage>
        <taxon>Bacteria</taxon>
        <taxon>Bacillati</taxon>
        <taxon>Actinomycetota</taxon>
        <taxon>Actinomycetes</taxon>
        <taxon>Micrococcales</taxon>
        <taxon>Cellulomonadaceae</taxon>
        <taxon>Oerskovia</taxon>
    </lineage>
</organism>
<reference evidence="5 6" key="1">
    <citation type="submission" date="2019-01" db="EMBL/GenBank/DDBJ databases">
        <title>Oerskovia turbata Genome sequencing and assembly.</title>
        <authorList>
            <person name="Dou T."/>
        </authorList>
    </citation>
    <scope>NUCLEOTIDE SEQUENCE [LARGE SCALE GENOMIC DNA]</scope>
    <source>
        <strain evidence="4 5">JCM12123</strain>
        <strain evidence="3 6">JCM3160</strain>
    </source>
</reference>
<feature type="transmembrane region" description="Helical" evidence="2">
    <location>
        <begin position="67"/>
        <end position="99"/>
    </location>
</feature>
<accession>A0A4Q1KZM2</accession>
<dbReference type="STRING" id="1713.GCA_000718325_01219"/>
<evidence type="ECO:0000313" key="3">
    <source>
        <dbReference type="EMBL" id="RXR28113.1"/>
    </source>
</evidence>
<evidence type="ECO:0000256" key="1">
    <source>
        <dbReference type="SAM" id="MobiDB-lite"/>
    </source>
</evidence>
<proteinExistence type="predicted"/>
<protein>
    <submittedName>
        <fullName evidence="4">Uncharacterized protein</fullName>
    </submittedName>
</protein>
<evidence type="ECO:0000313" key="4">
    <source>
        <dbReference type="EMBL" id="RXR35878.1"/>
    </source>
</evidence>
<dbReference type="EMBL" id="SDJR01000001">
    <property type="protein sequence ID" value="RXR28113.1"/>
    <property type="molecule type" value="Genomic_DNA"/>
</dbReference>
<keyword evidence="2" id="KW-0812">Transmembrane</keyword>
<evidence type="ECO:0000313" key="5">
    <source>
        <dbReference type="Proteomes" id="UP000289805"/>
    </source>
</evidence>
<evidence type="ECO:0000313" key="6">
    <source>
        <dbReference type="Proteomes" id="UP000290517"/>
    </source>
</evidence>
<dbReference type="AlphaFoldDB" id="A0A4Q1KZM2"/>
<keyword evidence="2" id="KW-0472">Membrane</keyword>
<feature type="region of interest" description="Disordered" evidence="1">
    <location>
        <begin position="32"/>
        <end position="63"/>
    </location>
</feature>
<dbReference type="EMBL" id="SDJQ01000006">
    <property type="protein sequence ID" value="RXR35878.1"/>
    <property type="molecule type" value="Genomic_DNA"/>
</dbReference>
<dbReference type="Proteomes" id="UP000290517">
    <property type="component" value="Unassembled WGS sequence"/>
</dbReference>
<gene>
    <name evidence="3" type="ORF">EQW73_02200</name>
    <name evidence="4" type="ORF">EQW78_03555</name>
</gene>
<comment type="caution">
    <text evidence="4">The sequence shown here is derived from an EMBL/GenBank/DDBJ whole genome shotgun (WGS) entry which is preliminary data.</text>
</comment>
<keyword evidence="6" id="KW-1185">Reference proteome</keyword>
<sequence>MSKIMDRNGAGAAGSRAWTLPAPYHGAVALLDLPRDSRTPDERAPRTDSLPVHRPGPSRLTAGPSTVLGTLIGVTAGTFLLAGPGLILGALVGIGFGLLKDNPHD</sequence>
<dbReference type="OrthoDB" id="9986189at2"/>
<dbReference type="RefSeq" id="WP_129429398.1">
    <property type="nucleotide sequence ID" value="NZ_JOFV01000005.1"/>
</dbReference>
<name>A0A4Q1KZM2_9CELL</name>
<feature type="compositionally biased region" description="Basic and acidic residues" evidence="1">
    <location>
        <begin position="33"/>
        <end position="46"/>
    </location>
</feature>
<keyword evidence="2" id="KW-1133">Transmembrane helix</keyword>
<dbReference type="Proteomes" id="UP000289805">
    <property type="component" value="Unassembled WGS sequence"/>
</dbReference>
<evidence type="ECO:0000256" key="2">
    <source>
        <dbReference type="SAM" id="Phobius"/>
    </source>
</evidence>